<dbReference type="STRING" id="544711.F0UQG8"/>
<evidence type="ECO:0000259" key="1">
    <source>
        <dbReference type="Pfam" id="PF26571"/>
    </source>
</evidence>
<feature type="domain" description="ARB-07466-like C-terminal" evidence="1">
    <location>
        <begin position="218"/>
        <end position="322"/>
    </location>
</feature>
<proteinExistence type="predicted"/>
<protein>
    <recommendedName>
        <fullName evidence="1">ARB-07466-like C-terminal domain-containing protein</fullName>
    </recommendedName>
</protein>
<reference evidence="3" key="1">
    <citation type="submission" date="2008-07" db="EMBL/GenBank/DDBJ databases">
        <title>Annotation of Ajellomyces capsulatus strain H88.</title>
        <authorList>
            <person name="Champion M."/>
            <person name="Cuomo C."/>
            <person name="Ma L.-J."/>
            <person name="Henn M.R."/>
            <person name="Sil A."/>
            <person name="Goldman B."/>
            <person name="Young S.K."/>
            <person name="Kodira C.D."/>
            <person name="Zeng Q."/>
            <person name="Koehrsen M."/>
            <person name="Alvarado L."/>
            <person name="Berlin A."/>
            <person name="Borenstein D."/>
            <person name="Chen Z."/>
            <person name="Engels R."/>
            <person name="Freedman E."/>
            <person name="Gellesch M."/>
            <person name="Goldberg J."/>
            <person name="Griggs A."/>
            <person name="Gujja S."/>
            <person name="Heiman D."/>
            <person name="Hepburn T."/>
            <person name="Howarth C."/>
            <person name="Jen D."/>
            <person name="Larson L."/>
            <person name="Lewis B."/>
            <person name="Mehta T."/>
            <person name="Park D."/>
            <person name="Pearson M."/>
            <person name="Roberts A."/>
            <person name="Saif S."/>
            <person name="Shea T."/>
            <person name="Shenoy N."/>
            <person name="Sisk P."/>
            <person name="Stolte C."/>
            <person name="Sykes S."/>
            <person name="Walk T."/>
            <person name="White J."/>
            <person name="Yandava C."/>
            <person name="Klein B."/>
            <person name="McEwen J.G."/>
            <person name="Puccia R."/>
            <person name="Goldman G.H."/>
            <person name="Felipe M.S."/>
            <person name="Nino-Vega G."/>
            <person name="San-Blas G."/>
            <person name="Taylor J."/>
            <person name="Mendoza L."/>
            <person name="Galagan J."/>
            <person name="Nusbaum C."/>
            <person name="Birren B."/>
        </authorList>
    </citation>
    <scope>NUCLEOTIDE SEQUENCE [LARGE SCALE GENOMIC DNA]</scope>
    <source>
        <strain evidence="3">H88</strain>
    </source>
</reference>
<accession>F0UQG8</accession>
<dbReference type="Proteomes" id="UP000008142">
    <property type="component" value="Unassembled WGS sequence"/>
</dbReference>
<dbReference type="AlphaFoldDB" id="F0UQG8"/>
<dbReference type="EMBL" id="DS990640">
    <property type="protein sequence ID" value="EGC47958.1"/>
    <property type="molecule type" value="Genomic_DNA"/>
</dbReference>
<name>F0UQG8_AJEC8</name>
<sequence length="331" mass="36440">MVEEHGKTVSHCSVFGGRCISLKITDSMEALVIMGYRVILPEYINRRFTRTKGKMRYLIPLFILTATCTPLSAKSKRWEQCSVKGEEGHCMPSVECKAWSGVPIAGDWCKHSPNGWQCCTAQLPSFHASMAGEDDVDNGNDDYSNSLAKRAPRSCNARGVPGICIKKSACKGIATPGAGTPEDPWTCPHDPNDVMCCTDKKPPPPPPAGPSVRIPEYRCKRHVIDAGYKIMGANPGKVRSVGCYGRRSGKSEHPLGLALDLMTGALSPNGQPLAEWVMLHAIELKVKYAIWGQRIWEAGESVRGWAQWEKMEDRGGLTANHWDHVHVSFRP</sequence>
<dbReference type="Pfam" id="PF26571">
    <property type="entry name" value="VldE"/>
    <property type="match status" value="1"/>
</dbReference>
<evidence type="ECO:0000313" key="2">
    <source>
        <dbReference type="EMBL" id="EGC47958.1"/>
    </source>
</evidence>
<evidence type="ECO:0000313" key="3">
    <source>
        <dbReference type="Proteomes" id="UP000008142"/>
    </source>
</evidence>
<dbReference type="InterPro" id="IPR058593">
    <property type="entry name" value="ARB_07466-like_C"/>
</dbReference>
<gene>
    <name evidence="2" type="ORF">HCEG_07173</name>
</gene>
<dbReference type="OrthoDB" id="2251794at2759"/>
<dbReference type="OMA" id="GEEGHCM"/>
<dbReference type="HOGENOM" id="CLU_836694_0_0_1"/>
<organism evidence="3">
    <name type="scientific">Ajellomyces capsulatus (strain H88)</name>
    <name type="common">Darling's disease fungus</name>
    <name type="synonym">Histoplasma capsulatum</name>
    <dbReference type="NCBI Taxonomy" id="544711"/>
    <lineage>
        <taxon>Eukaryota</taxon>
        <taxon>Fungi</taxon>
        <taxon>Dikarya</taxon>
        <taxon>Ascomycota</taxon>
        <taxon>Pezizomycotina</taxon>
        <taxon>Eurotiomycetes</taxon>
        <taxon>Eurotiomycetidae</taxon>
        <taxon>Onygenales</taxon>
        <taxon>Ajellomycetaceae</taxon>
        <taxon>Histoplasma</taxon>
    </lineage>
</organism>